<comment type="caution">
    <text evidence="2">The sequence shown here is derived from an EMBL/GenBank/DDBJ whole genome shotgun (WGS) entry which is preliminary data.</text>
</comment>
<dbReference type="OrthoDB" id="415696at2759"/>
<evidence type="ECO:0008006" key="4">
    <source>
        <dbReference type="Google" id="ProtNLM"/>
    </source>
</evidence>
<dbReference type="PANTHER" id="PTHR35497:SF1">
    <property type="entry name" value="ACYL-UDP-N-ACETYLGLUCOSAMINE O-ACYLTRANSFERASE"/>
    <property type="match status" value="1"/>
</dbReference>
<dbReference type="PANTHER" id="PTHR35497">
    <property type="entry name" value="ACYL-UDP-N-ACETYLGLUCOSAMINE O-ACYLTRANSFERASE"/>
    <property type="match status" value="1"/>
</dbReference>
<dbReference type="EMBL" id="JAGGNH010000006">
    <property type="protein sequence ID" value="KAJ0968957.1"/>
    <property type="molecule type" value="Genomic_DNA"/>
</dbReference>
<reference evidence="2" key="1">
    <citation type="submission" date="2021-03" db="EMBL/GenBank/DDBJ databases">
        <authorList>
            <person name="Li Z."/>
            <person name="Yang C."/>
        </authorList>
    </citation>
    <scope>NUCLEOTIDE SEQUENCE</scope>
    <source>
        <strain evidence="2">Dzin_1.0</strain>
        <tissue evidence="2">Leaf</tissue>
    </source>
</reference>
<proteinExistence type="predicted"/>
<protein>
    <recommendedName>
        <fullName evidence="4">C2H2-type domain-containing protein</fullName>
    </recommendedName>
</protein>
<name>A0A9D5HA88_9LILI</name>
<evidence type="ECO:0000313" key="3">
    <source>
        <dbReference type="Proteomes" id="UP001085076"/>
    </source>
</evidence>
<keyword evidence="3" id="KW-1185">Reference proteome</keyword>
<dbReference type="AlphaFoldDB" id="A0A9D5HA88"/>
<evidence type="ECO:0000313" key="2">
    <source>
        <dbReference type="EMBL" id="KAJ0968957.1"/>
    </source>
</evidence>
<dbReference type="Proteomes" id="UP001085076">
    <property type="component" value="Miscellaneous, Linkage group lg06"/>
</dbReference>
<accession>A0A9D5HA88</accession>
<evidence type="ECO:0000256" key="1">
    <source>
        <dbReference type="SAM" id="MobiDB-lite"/>
    </source>
</evidence>
<gene>
    <name evidence="2" type="ORF">J5N97_021834</name>
</gene>
<reference evidence="2" key="2">
    <citation type="journal article" date="2022" name="Hortic Res">
        <title>The genome of Dioscorea zingiberensis sheds light on the biosynthesis, origin and evolution of the medicinally important diosgenin saponins.</title>
        <authorList>
            <person name="Li Y."/>
            <person name="Tan C."/>
            <person name="Li Z."/>
            <person name="Guo J."/>
            <person name="Li S."/>
            <person name="Chen X."/>
            <person name="Wang C."/>
            <person name="Dai X."/>
            <person name="Yang H."/>
            <person name="Song W."/>
            <person name="Hou L."/>
            <person name="Xu J."/>
            <person name="Tong Z."/>
            <person name="Xu A."/>
            <person name="Yuan X."/>
            <person name="Wang W."/>
            <person name="Yang Q."/>
            <person name="Chen L."/>
            <person name="Sun Z."/>
            <person name="Wang K."/>
            <person name="Pan B."/>
            <person name="Chen J."/>
            <person name="Bao Y."/>
            <person name="Liu F."/>
            <person name="Qi X."/>
            <person name="Gang D.R."/>
            <person name="Wen J."/>
            <person name="Li J."/>
        </authorList>
    </citation>
    <scope>NUCLEOTIDE SEQUENCE</scope>
    <source>
        <strain evidence="2">Dzin_1.0</strain>
    </source>
</reference>
<feature type="region of interest" description="Disordered" evidence="1">
    <location>
        <begin position="293"/>
        <end position="316"/>
    </location>
</feature>
<organism evidence="2 3">
    <name type="scientific">Dioscorea zingiberensis</name>
    <dbReference type="NCBI Taxonomy" id="325984"/>
    <lineage>
        <taxon>Eukaryota</taxon>
        <taxon>Viridiplantae</taxon>
        <taxon>Streptophyta</taxon>
        <taxon>Embryophyta</taxon>
        <taxon>Tracheophyta</taxon>
        <taxon>Spermatophyta</taxon>
        <taxon>Magnoliopsida</taxon>
        <taxon>Liliopsida</taxon>
        <taxon>Dioscoreales</taxon>
        <taxon>Dioscoreaceae</taxon>
        <taxon>Dioscorea</taxon>
    </lineage>
</organism>
<sequence>MAGRELAIRKDGNLNLREVAARATLRDIQLKGHVYVELRRVGKRPIFFCTLCLTQCFNDSVLFDHLGGNLHARRYAAAKLTLFGPVPWPFSDGVLFFGNSNEKDHSLVCSDSGSDMALVVRCDSDGVVVNGEEVTSNADGHSNSNGGLCDYNANRSHCTELVVDGHENPLSYFGGGSKDKNGHSLGSKNYEDICLAIPGVLYKDEISNVNVRSIGFGHIAARVHETNGIGRKIGKIWCAWLGEGGPEENELFLKSPKCDFGIVIFSYTYDLGRKWMLDEPKLLLSPDSCSDIDEVESPGKRGKKSFSDPEDSYAASSEDCSGIHGCASNGSHERQVSRFSSNKALRRELRKQKHLAAERMCDICGQPMLPEKDVGTLLNLKTGKLACSSRNTNGAFHLFHASCLIHWILLCETEMWVDQSTKKKTTRRRKRKIADKNGISSVLCPECQGTGIHIAGEELEKPTISLSEMFLYKLKTIEAHKAWMKNPEVLQKCSTGLHFPSDSTEDIQENAIPINLLRFYRNEELYADFENGGTGGMDVDSAPSCNQCISLCFYGNEPFKLDWFSFEVWHCLLNLGGPFLGYNLRFGTAC</sequence>